<evidence type="ECO:0000313" key="1">
    <source>
        <dbReference type="EMBL" id="TYS72434.1"/>
    </source>
</evidence>
<dbReference type="EMBL" id="VTET01000004">
    <property type="protein sequence ID" value="TYS72434.1"/>
    <property type="molecule type" value="Genomic_DNA"/>
</dbReference>
<dbReference type="AlphaFoldDB" id="A0A5D4TEB3"/>
<evidence type="ECO:0008006" key="3">
    <source>
        <dbReference type="Google" id="ProtNLM"/>
    </source>
</evidence>
<reference evidence="1 2" key="1">
    <citation type="submission" date="2019-08" db="EMBL/GenBank/DDBJ databases">
        <title>Bacillus genomes from the desert of Cuatro Cienegas, Coahuila.</title>
        <authorList>
            <person name="Olmedo-Alvarez G."/>
        </authorList>
    </citation>
    <scope>NUCLEOTIDE SEQUENCE [LARGE SCALE GENOMIC DNA]</scope>
    <source>
        <strain evidence="1 2">CH98b_3T</strain>
    </source>
</reference>
<proteinExistence type="predicted"/>
<gene>
    <name evidence="1" type="ORF">FZC75_10830</name>
</gene>
<protein>
    <recommendedName>
        <fullName evidence="3">Competence protein ComK</fullName>
    </recommendedName>
</protein>
<dbReference type="Proteomes" id="UP000324517">
    <property type="component" value="Unassembled WGS sequence"/>
</dbReference>
<dbReference type="Pfam" id="PF06338">
    <property type="entry name" value="ComK"/>
    <property type="match status" value="1"/>
</dbReference>
<dbReference type="InterPro" id="IPR010461">
    <property type="entry name" value="ComK"/>
</dbReference>
<dbReference type="GO" id="GO:0030420">
    <property type="term" value="P:establishment of competence for transformation"/>
    <property type="evidence" value="ECO:0007669"/>
    <property type="project" value="InterPro"/>
</dbReference>
<organism evidence="1 2">
    <name type="scientific">Sutcliffiella horikoshii</name>
    <dbReference type="NCBI Taxonomy" id="79883"/>
    <lineage>
        <taxon>Bacteria</taxon>
        <taxon>Bacillati</taxon>
        <taxon>Bacillota</taxon>
        <taxon>Bacilli</taxon>
        <taxon>Bacillales</taxon>
        <taxon>Bacillaceae</taxon>
        <taxon>Sutcliffiella</taxon>
    </lineage>
</organism>
<sequence>MGKEFQVIYQYQIGLTTMALRTHRHPQYQTYIKDIEGDYMTDDTAREILHSGCLDDSSTYDGRRVATIHFTNYIQKTPILIDQSEGIIAIPTHSPDQEACCWLFLHHLSHVEAISSTRCVVVFNNHDRLILNVSAITIYEQVKKASVVLTRFCSNKQFNFSLNPKVKRSSKSRKVKD</sequence>
<accession>A0A5D4TEB3</accession>
<dbReference type="RefSeq" id="WP_148979297.1">
    <property type="nucleotide sequence ID" value="NZ_JBNILM010000004.1"/>
</dbReference>
<name>A0A5D4TEB3_9BACI</name>
<comment type="caution">
    <text evidence="1">The sequence shown here is derived from an EMBL/GenBank/DDBJ whole genome shotgun (WGS) entry which is preliminary data.</text>
</comment>
<evidence type="ECO:0000313" key="2">
    <source>
        <dbReference type="Proteomes" id="UP000324517"/>
    </source>
</evidence>
<dbReference type="OrthoDB" id="2417337at2"/>